<dbReference type="InterPro" id="IPR036167">
    <property type="entry name" value="tRNA_intron_Endo_cat-like_sf"/>
</dbReference>
<dbReference type="Pfam" id="PF09631">
    <property type="entry name" value="Sen15"/>
    <property type="match status" value="1"/>
</dbReference>
<proteinExistence type="inferred from homology"/>
<keyword evidence="2" id="KW-0819">tRNA processing</keyword>
<protein>
    <submittedName>
        <fullName evidence="4">tRNA-splicing endonuclease subunit Sen15 domain-containing protein</fullName>
    </submittedName>
</protein>
<evidence type="ECO:0000259" key="3">
    <source>
        <dbReference type="Pfam" id="PF09631"/>
    </source>
</evidence>
<dbReference type="Gene3D" id="3.40.1350.10">
    <property type="match status" value="1"/>
</dbReference>
<dbReference type="PANTHER" id="PTHR28518">
    <property type="entry name" value="TRNA-SPLICING ENDONUCLEASE SUBUNIT SEN15"/>
    <property type="match status" value="1"/>
</dbReference>
<comment type="caution">
    <text evidence="4">The sequence shown here is derived from an EMBL/GenBank/DDBJ whole genome shotgun (WGS) entry which is preliminary data.</text>
</comment>
<name>A0ABR2UX01_9PEZI</name>
<evidence type="ECO:0000313" key="5">
    <source>
        <dbReference type="Proteomes" id="UP001408356"/>
    </source>
</evidence>
<keyword evidence="4" id="KW-0540">Nuclease</keyword>
<dbReference type="GO" id="GO:0004519">
    <property type="term" value="F:endonuclease activity"/>
    <property type="evidence" value="ECO:0007669"/>
    <property type="project" value="UniProtKB-KW"/>
</dbReference>
<accession>A0ABR2UX01</accession>
<dbReference type="InterPro" id="IPR011856">
    <property type="entry name" value="tRNA_endonuc-like_dom_sf"/>
</dbReference>
<evidence type="ECO:0000313" key="4">
    <source>
        <dbReference type="EMBL" id="KAK9419215.1"/>
    </source>
</evidence>
<feature type="domain" description="tRNA-splicing endonuclease subunit Sen15" evidence="3">
    <location>
        <begin position="14"/>
        <end position="143"/>
    </location>
</feature>
<keyword evidence="5" id="KW-1185">Reference proteome</keyword>
<keyword evidence="4" id="KW-0255">Endonuclease</keyword>
<organism evidence="4 5">
    <name type="scientific">Seiridium unicorne</name>
    <dbReference type="NCBI Taxonomy" id="138068"/>
    <lineage>
        <taxon>Eukaryota</taxon>
        <taxon>Fungi</taxon>
        <taxon>Dikarya</taxon>
        <taxon>Ascomycota</taxon>
        <taxon>Pezizomycotina</taxon>
        <taxon>Sordariomycetes</taxon>
        <taxon>Xylariomycetidae</taxon>
        <taxon>Amphisphaeriales</taxon>
        <taxon>Sporocadaceae</taxon>
        <taxon>Seiridium</taxon>
    </lineage>
</organism>
<reference evidence="4 5" key="1">
    <citation type="journal article" date="2024" name="J. Plant Pathol.">
        <title>Sequence and assembly of the genome of Seiridium unicorne, isolate CBS 538.82, causal agent of cypress canker disease.</title>
        <authorList>
            <person name="Scali E."/>
            <person name="Rocca G.D."/>
            <person name="Danti R."/>
            <person name="Garbelotto M."/>
            <person name="Barberini S."/>
            <person name="Baroncelli R."/>
            <person name="Emiliani G."/>
        </authorList>
    </citation>
    <scope>NUCLEOTIDE SEQUENCE [LARGE SCALE GENOMIC DNA]</scope>
    <source>
        <strain evidence="4 5">BM-138-508</strain>
    </source>
</reference>
<gene>
    <name evidence="4" type="ORF">SUNI508_01192</name>
</gene>
<dbReference type="SUPFAM" id="SSF53032">
    <property type="entry name" value="tRNA-intron endonuclease catalytic domain-like"/>
    <property type="match status" value="1"/>
</dbReference>
<comment type="similarity">
    <text evidence="1">Belongs to the SEN15 family.</text>
</comment>
<keyword evidence="4" id="KW-0378">Hydrolase</keyword>
<dbReference type="PANTHER" id="PTHR28518:SF1">
    <property type="entry name" value="TRNA-SPLICING ENDONUCLEASE SUBUNIT SEN15"/>
    <property type="match status" value="1"/>
</dbReference>
<dbReference type="Proteomes" id="UP001408356">
    <property type="component" value="Unassembled WGS sequence"/>
</dbReference>
<dbReference type="EMBL" id="JARVKF010000330">
    <property type="protein sequence ID" value="KAK9419215.1"/>
    <property type="molecule type" value="Genomic_DNA"/>
</dbReference>
<sequence length="143" mass="16305">MEYQNHTSDLVAAVRENLENQQDWTSLEIHTHAPESKKPHPRPLISGLAPRRIYIHPDDQIEMIKNNTMGGAAAQTPEVEWVLSTSLHETITLEFLSSIFDSMDRPANLPKGRAKRLLLAVRHDDSTVVYYFVHDGIVKPRQN</sequence>
<evidence type="ECO:0000256" key="2">
    <source>
        <dbReference type="ARBA" id="ARBA00022694"/>
    </source>
</evidence>
<dbReference type="InterPro" id="IPR018593">
    <property type="entry name" value="tRNA-endonuc_su_Sen15"/>
</dbReference>
<evidence type="ECO:0000256" key="1">
    <source>
        <dbReference type="ARBA" id="ARBA00006091"/>
    </source>
</evidence>
<dbReference type="InterPro" id="IPR042777">
    <property type="entry name" value="Sen15_fungi"/>
</dbReference>